<organism evidence="1 2">
    <name type="scientific">Aquimarina celericrescens</name>
    <dbReference type="NCBI Taxonomy" id="1964542"/>
    <lineage>
        <taxon>Bacteria</taxon>
        <taxon>Pseudomonadati</taxon>
        <taxon>Bacteroidota</taxon>
        <taxon>Flavobacteriia</taxon>
        <taxon>Flavobacteriales</taxon>
        <taxon>Flavobacteriaceae</taxon>
        <taxon>Aquimarina</taxon>
    </lineage>
</organism>
<sequence>MSKNEHIVKVDRLFSEVSKTDLYPKLLDQLQKDLHRAGVDHKIDPKITSSDLVRELNSLLYDTLQNAFNDYLNLLYAVDVSETELRNFKSEKIEDIASYTTYLILKREWKKVWLRNNF</sequence>
<evidence type="ECO:0000313" key="2">
    <source>
        <dbReference type="Proteomes" id="UP001597344"/>
    </source>
</evidence>
<gene>
    <name evidence="1" type="ORF">ACFSJT_18335</name>
</gene>
<protein>
    <submittedName>
        <fullName evidence="1">Uncharacterized protein</fullName>
    </submittedName>
</protein>
<evidence type="ECO:0000313" key="1">
    <source>
        <dbReference type="EMBL" id="MFD2188766.1"/>
    </source>
</evidence>
<proteinExistence type="predicted"/>
<name>A0ABW5B3P3_9FLAO</name>
<dbReference type="Proteomes" id="UP001597344">
    <property type="component" value="Unassembled WGS sequence"/>
</dbReference>
<comment type="caution">
    <text evidence="1">The sequence shown here is derived from an EMBL/GenBank/DDBJ whole genome shotgun (WGS) entry which is preliminary data.</text>
</comment>
<accession>A0ABW5B3P3</accession>
<keyword evidence="2" id="KW-1185">Reference proteome</keyword>
<dbReference type="EMBL" id="JBHUHY010000031">
    <property type="protein sequence ID" value="MFD2188766.1"/>
    <property type="molecule type" value="Genomic_DNA"/>
</dbReference>
<dbReference type="RefSeq" id="WP_378321793.1">
    <property type="nucleotide sequence ID" value="NZ_JBHUHY010000031.1"/>
</dbReference>
<reference evidence="2" key="1">
    <citation type="journal article" date="2019" name="Int. J. Syst. Evol. Microbiol.">
        <title>The Global Catalogue of Microorganisms (GCM) 10K type strain sequencing project: providing services to taxonomists for standard genome sequencing and annotation.</title>
        <authorList>
            <consortium name="The Broad Institute Genomics Platform"/>
            <consortium name="The Broad Institute Genome Sequencing Center for Infectious Disease"/>
            <person name="Wu L."/>
            <person name="Ma J."/>
        </authorList>
    </citation>
    <scope>NUCLEOTIDE SEQUENCE [LARGE SCALE GENOMIC DNA]</scope>
    <source>
        <strain evidence="2">DT92</strain>
    </source>
</reference>